<feature type="region of interest" description="Disordered" evidence="1">
    <location>
        <begin position="284"/>
        <end position="341"/>
    </location>
</feature>
<proteinExistence type="predicted"/>
<name>A0A5J4UTY2_9EUKA</name>
<gene>
    <name evidence="2" type="ORF">EZS28_030574</name>
</gene>
<evidence type="ECO:0000313" key="3">
    <source>
        <dbReference type="Proteomes" id="UP000324800"/>
    </source>
</evidence>
<dbReference type="AlphaFoldDB" id="A0A5J4UTY2"/>
<sequence length="341" mass="38936">QNQSQEQIVVTPPYSGRITPAFCNQKAPKQVSFRDALGGLFEPGRQVRSSSAGPGWQQSADAQNMYKMLHPQALKPRLLEKEKDRYPYDDNGNEIDMDDQNNVQLGQQQHRQDGSLLIQRAEELPQFNWEPGEEDALRQIISLAPPIRRPEDVVSVISRKRSLQVKAQDHSMSMLGQKVFNQVRLGIAVLNCGQLEDGVELMTLKGMEIYTEIERMREAALGSQSARVSTEQGRLRLQSIQDNIKNSSTQPNWRFGPWRSGGFQRSYQQQNAIPFNQWQFGSGGRGVIRQPAQRTDNRQQQYGWQNGQSGGFQRRFGPDRKFNNAQKPNSFHGDYSSKRRF</sequence>
<reference evidence="2 3" key="1">
    <citation type="submission" date="2019-03" db="EMBL/GenBank/DDBJ databases">
        <title>Single cell metagenomics reveals metabolic interactions within the superorganism composed of flagellate Streblomastix strix and complex community of Bacteroidetes bacteria on its surface.</title>
        <authorList>
            <person name="Treitli S.C."/>
            <person name="Kolisko M."/>
            <person name="Husnik F."/>
            <person name="Keeling P."/>
            <person name="Hampl V."/>
        </authorList>
    </citation>
    <scope>NUCLEOTIDE SEQUENCE [LARGE SCALE GENOMIC DNA]</scope>
    <source>
        <strain evidence="2">ST1C</strain>
    </source>
</reference>
<organism evidence="2 3">
    <name type="scientific">Streblomastix strix</name>
    <dbReference type="NCBI Taxonomy" id="222440"/>
    <lineage>
        <taxon>Eukaryota</taxon>
        <taxon>Metamonada</taxon>
        <taxon>Preaxostyla</taxon>
        <taxon>Oxymonadida</taxon>
        <taxon>Streblomastigidae</taxon>
        <taxon>Streblomastix</taxon>
    </lineage>
</organism>
<feature type="non-terminal residue" evidence="2">
    <location>
        <position position="1"/>
    </location>
</feature>
<accession>A0A5J4UTY2</accession>
<protein>
    <submittedName>
        <fullName evidence="2">Uncharacterized protein</fullName>
    </submittedName>
</protein>
<comment type="caution">
    <text evidence="2">The sequence shown here is derived from an EMBL/GenBank/DDBJ whole genome shotgun (WGS) entry which is preliminary data.</text>
</comment>
<feature type="compositionally biased region" description="Polar residues" evidence="1">
    <location>
        <begin position="292"/>
        <end position="307"/>
    </location>
</feature>
<evidence type="ECO:0000256" key="1">
    <source>
        <dbReference type="SAM" id="MobiDB-lite"/>
    </source>
</evidence>
<evidence type="ECO:0000313" key="2">
    <source>
        <dbReference type="EMBL" id="KAA6373898.1"/>
    </source>
</evidence>
<dbReference type="EMBL" id="SNRW01012377">
    <property type="protein sequence ID" value="KAA6373898.1"/>
    <property type="molecule type" value="Genomic_DNA"/>
</dbReference>
<dbReference type="Proteomes" id="UP000324800">
    <property type="component" value="Unassembled WGS sequence"/>
</dbReference>